<evidence type="ECO:0008006" key="4">
    <source>
        <dbReference type="Google" id="ProtNLM"/>
    </source>
</evidence>
<dbReference type="OrthoDB" id="3738063at2759"/>
<dbReference type="AlphaFoldDB" id="A0A6A6TKT0"/>
<gene>
    <name evidence="2" type="ORF">K491DRAFT_755465</name>
</gene>
<feature type="compositionally biased region" description="Polar residues" evidence="1">
    <location>
        <begin position="1"/>
        <end position="12"/>
    </location>
</feature>
<keyword evidence="3" id="KW-1185">Reference proteome</keyword>
<organism evidence="2 3">
    <name type="scientific">Lophiostoma macrostomum CBS 122681</name>
    <dbReference type="NCBI Taxonomy" id="1314788"/>
    <lineage>
        <taxon>Eukaryota</taxon>
        <taxon>Fungi</taxon>
        <taxon>Dikarya</taxon>
        <taxon>Ascomycota</taxon>
        <taxon>Pezizomycotina</taxon>
        <taxon>Dothideomycetes</taxon>
        <taxon>Pleosporomycetidae</taxon>
        <taxon>Pleosporales</taxon>
        <taxon>Lophiostomataceae</taxon>
        <taxon>Lophiostoma</taxon>
    </lineage>
</organism>
<dbReference type="EMBL" id="MU004308">
    <property type="protein sequence ID" value="KAF2659234.1"/>
    <property type="molecule type" value="Genomic_DNA"/>
</dbReference>
<dbReference type="Proteomes" id="UP000799324">
    <property type="component" value="Unassembled WGS sequence"/>
</dbReference>
<protein>
    <recommendedName>
        <fullName evidence="4">BTB domain-containing protein</fullName>
    </recommendedName>
</protein>
<sequence>MPDVTSNTNNFQKKPGSSAFPWPPANRPSSTGQMRFSRTSYDLRTSDSEAVDTVTVKVGSPPTTFRLPSESLRSTSDFFRVALKPVWQGSVKRTISLLEVEPAVFDLYARWLTCGAEILIDEDDWKAEYTEYAKWQLQLEQDRDSGSNHHMEICPVTVWDFHLSAKAWFLGEFLMSPAFQNHCLGHLYYMNKRFDHVIWDLDDKDYDIDKAYWHWGTVAYMNMEDIVLIWQNVGSEYARHPLQEFLLDWLLRYWDAYDCSNWDDETLDGIDSIIRLCPNLGMQLLRGLMVSNQERRQFRMGPIGQYWVHTSDCDQNALADALYRLPAHY</sequence>
<evidence type="ECO:0000313" key="2">
    <source>
        <dbReference type="EMBL" id="KAF2659234.1"/>
    </source>
</evidence>
<evidence type="ECO:0000313" key="3">
    <source>
        <dbReference type="Proteomes" id="UP000799324"/>
    </source>
</evidence>
<proteinExistence type="predicted"/>
<reference evidence="2" key="1">
    <citation type="journal article" date="2020" name="Stud. Mycol.">
        <title>101 Dothideomycetes genomes: a test case for predicting lifestyles and emergence of pathogens.</title>
        <authorList>
            <person name="Haridas S."/>
            <person name="Albert R."/>
            <person name="Binder M."/>
            <person name="Bloem J."/>
            <person name="Labutti K."/>
            <person name="Salamov A."/>
            <person name="Andreopoulos B."/>
            <person name="Baker S."/>
            <person name="Barry K."/>
            <person name="Bills G."/>
            <person name="Bluhm B."/>
            <person name="Cannon C."/>
            <person name="Castanera R."/>
            <person name="Culley D."/>
            <person name="Daum C."/>
            <person name="Ezra D."/>
            <person name="Gonzalez J."/>
            <person name="Henrissat B."/>
            <person name="Kuo A."/>
            <person name="Liang C."/>
            <person name="Lipzen A."/>
            <person name="Lutzoni F."/>
            <person name="Magnuson J."/>
            <person name="Mondo S."/>
            <person name="Nolan M."/>
            <person name="Ohm R."/>
            <person name="Pangilinan J."/>
            <person name="Park H.-J."/>
            <person name="Ramirez L."/>
            <person name="Alfaro M."/>
            <person name="Sun H."/>
            <person name="Tritt A."/>
            <person name="Yoshinaga Y."/>
            <person name="Zwiers L.-H."/>
            <person name="Turgeon B."/>
            <person name="Goodwin S."/>
            <person name="Spatafora J."/>
            <person name="Crous P."/>
            <person name="Grigoriev I."/>
        </authorList>
    </citation>
    <scope>NUCLEOTIDE SEQUENCE</scope>
    <source>
        <strain evidence="2">CBS 122681</strain>
    </source>
</reference>
<feature type="region of interest" description="Disordered" evidence="1">
    <location>
        <begin position="1"/>
        <end position="35"/>
    </location>
</feature>
<accession>A0A6A6TKT0</accession>
<evidence type="ECO:0000256" key="1">
    <source>
        <dbReference type="SAM" id="MobiDB-lite"/>
    </source>
</evidence>
<name>A0A6A6TKT0_9PLEO</name>